<reference evidence="2 3" key="1">
    <citation type="journal article" date="2019" name="Sci. Rep.">
        <title>Genome Organization of Canada Goose Coronavirus, A Novel Species Identified in a Mass Die-off of Canada Geese.</title>
        <authorList>
            <person name="Papineau A."/>
            <person name="Berhane Y."/>
            <person name="Wylie T.N."/>
            <person name="Wylie K.M."/>
            <person name="Sharpe S."/>
            <person name="Lung O."/>
        </authorList>
    </citation>
    <scope>NUCLEOTIDE SEQUENCE [LARGE SCALE GENOMIC DNA]</scope>
    <source>
        <strain evidence="2 3">Cambridge_Bay_2017</strain>
    </source>
</reference>
<keyword evidence="1" id="KW-0472">Membrane</keyword>
<feature type="transmembrane region" description="Helical" evidence="1">
    <location>
        <begin position="20"/>
        <end position="40"/>
    </location>
</feature>
<dbReference type="GeneID" id="54124784"/>
<organism evidence="2 3">
    <name type="scientific">Canada goose coronavirus</name>
    <dbReference type="NCBI Taxonomy" id="2569586"/>
    <lineage>
        <taxon>Viruses</taxon>
        <taxon>Riboviria</taxon>
        <taxon>Orthornavirae</taxon>
        <taxon>Pisuviricota</taxon>
        <taxon>Pisoniviricetes</taxon>
        <taxon>Nidovirales</taxon>
        <taxon>Cornidovirineae</taxon>
        <taxon>Coronaviridae</taxon>
        <taxon>Orthocoronavirinae</taxon>
        <taxon>Gammacoronavirus</taxon>
    </lineage>
</organism>
<accession>A0A4D6FT65</accession>
<evidence type="ECO:0000313" key="3">
    <source>
        <dbReference type="Proteomes" id="UP000502003"/>
    </source>
</evidence>
<proteinExistence type="predicted"/>
<dbReference type="RefSeq" id="YP_009755902.1">
    <property type="nucleotide sequence ID" value="NC_046965.1"/>
</dbReference>
<feature type="transmembrane region" description="Helical" evidence="1">
    <location>
        <begin position="52"/>
        <end position="71"/>
    </location>
</feature>
<dbReference type="Proteomes" id="UP000502003">
    <property type="component" value="Segment"/>
</dbReference>
<dbReference type="EMBL" id="MK359255">
    <property type="protein sequence ID" value="QCB65093.1"/>
    <property type="molecule type" value="Genomic_RNA"/>
</dbReference>
<evidence type="ECO:0000313" key="2">
    <source>
        <dbReference type="EMBL" id="QCB65093.1"/>
    </source>
</evidence>
<protein>
    <submittedName>
        <fullName evidence="2">ORF5b</fullName>
    </submittedName>
</protein>
<keyword evidence="1" id="KW-0812">Transmembrane</keyword>
<keyword evidence="1" id="KW-1133">Transmembrane helix</keyword>
<name>A0A4D6FT65_9GAMC</name>
<keyword evidence="3" id="KW-1185">Reference proteome</keyword>
<evidence type="ECO:0000256" key="1">
    <source>
        <dbReference type="SAM" id="Phobius"/>
    </source>
</evidence>
<dbReference type="KEGG" id="vg:54124784"/>
<sequence length="88" mass="9623">MCNCKIHLQNIFGSKSILKVYTSIIVTDIEVSSLCFAITLSELLKLNQLMLSFLPSIIIVNGIDIVVKFGVVHYDGIPLVKGVLTKSA</sequence>